<dbReference type="InterPro" id="IPR011711">
    <property type="entry name" value="GntR_C"/>
</dbReference>
<accession>A0A3B0TF82</accession>
<dbReference type="GO" id="GO:0003700">
    <property type="term" value="F:DNA-binding transcription factor activity"/>
    <property type="evidence" value="ECO:0007669"/>
    <property type="project" value="InterPro"/>
</dbReference>
<proteinExistence type="predicted"/>
<keyword evidence="1" id="KW-0805">Transcription regulation</keyword>
<dbReference type="InterPro" id="IPR000524">
    <property type="entry name" value="Tscrpt_reg_HTH_GntR"/>
</dbReference>
<dbReference type="PANTHER" id="PTHR43537">
    <property type="entry name" value="TRANSCRIPTIONAL REGULATOR, GNTR FAMILY"/>
    <property type="match status" value="1"/>
</dbReference>
<dbReference type="CDD" id="cd07377">
    <property type="entry name" value="WHTH_GntR"/>
    <property type="match status" value="1"/>
</dbReference>
<evidence type="ECO:0000313" key="5">
    <source>
        <dbReference type="EMBL" id="VAW10829.1"/>
    </source>
</evidence>
<dbReference type="SUPFAM" id="SSF48008">
    <property type="entry name" value="GntR ligand-binding domain-like"/>
    <property type="match status" value="1"/>
</dbReference>
<protein>
    <recommendedName>
        <fullName evidence="4">HTH gntR-type domain-containing protein</fullName>
    </recommendedName>
</protein>
<dbReference type="PRINTS" id="PR00035">
    <property type="entry name" value="HTHGNTR"/>
</dbReference>
<keyword evidence="3" id="KW-0804">Transcription</keyword>
<feature type="domain" description="HTH gntR-type" evidence="4">
    <location>
        <begin position="26"/>
        <end position="94"/>
    </location>
</feature>
<dbReference type="PROSITE" id="PS50949">
    <property type="entry name" value="HTH_GNTR"/>
    <property type="match status" value="1"/>
</dbReference>
<dbReference type="AlphaFoldDB" id="A0A3B0TF82"/>
<evidence type="ECO:0000256" key="1">
    <source>
        <dbReference type="ARBA" id="ARBA00023015"/>
    </source>
</evidence>
<dbReference type="Gene3D" id="1.20.120.530">
    <property type="entry name" value="GntR ligand-binding domain-like"/>
    <property type="match status" value="1"/>
</dbReference>
<dbReference type="SMART" id="SM00895">
    <property type="entry name" value="FCD"/>
    <property type="match status" value="1"/>
</dbReference>
<reference evidence="5" key="1">
    <citation type="submission" date="2018-06" db="EMBL/GenBank/DDBJ databases">
        <authorList>
            <person name="Zhirakovskaya E."/>
        </authorList>
    </citation>
    <scope>NUCLEOTIDE SEQUENCE</scope>
</reference>
<dbReference type="GO" id="GO:0003677">
    <property type="term" value="F:DNA binding"/>
    <property type="evidence" value="ECO:0007669"/>
    <property type="project" value="UniProtKB-KW"/>
</dbReference>
<evidence type="ECO:0000256" key="2">
    <source>
        <dbReference type="ARBA" id="ARBA00023125"/>
    </source>
</evidence>
<dbReference type="Gene3D" id="1.10.10.10">
    <property type="entry name" value="Winged helix-like DNA-binding domain superfamily/Winged helix DNA-binding domain"/>
    <property type="match status" value="1"/>
</dbReference>
<dbReference type="PANTHER" id="PTHR43537:SF44">
    <property type="entry name" value="GNTR FAMILY REGULATORY PROTEIN"/>
    <property type="match status" value="1"/>
</dbReference>
<evidence type="ECO:0000259" key="4">
    <source>
        <dbReference type="PROSITE" id="PS50949"/>
    </source>
</evidence>
<evidence type="ECO:0000256" key="3">
    <source>
        <dbReference type="ARBA" id="ARBA00023163"/>
    </source>
</evidence>
<sequence>MMAARVSAGWGCGMGKGDRSVEVAAWTRPQVTAKAIGKRIVSGKVKPGSVLPATDVLAEEFSVSRLAIRETMKILAGKGLVEARPRRGTVVRARSEWNRFDPDILAWQINDAPNAAFIRSLFEVRRIIEPEAAALAAARAPQEVIEEIEAAFRQMAQAAPDTQASIDADVEFHRAILLGTGNDFIAAFAPVIATALKIAIGVQRGILRRREHFVPSHGAILDAIKRGHADGARAAFLTLLGTAEVDAMNGIREREE</sequence>
<keyword evidence="2" id="KW-0238">DNA-binding</keyword>
<dbReference type="Pfam" id="PF00392">
    <property type="entry name" value="GntR"/>
    <property type="match status" value="1"/>
</dbReference>
<name>A0A3B0TF82_9ZZZZ</name>
<dbReference type="Pfam" id="PF07729">
    <property type="entry name" value="FCD"/>
    <property type="match status" value="1"/>
</dbReference>
<dbReference type="SUPFAM" id="SSF46785">
    <property type="entry name" value="Winged helix' DNA-binding domain"/>
    <property type="match status" value="1"/>
</dbReference>
<dbReference type="InterPro" id="IPR008920">
    <property type="entry name" value="TF_FadR/GntR_C"/>
</dbReference>
<dbReference type="InterPro" id="IPR036390">
    <property type="entry name" value="WH_DNA-bd_sf"/>
</dbReference>
<dbReference type="SMART" id="SM00345">
    <property type="entry name" value="HTH_GNTR"/>
    <property type="match status" value="1"/>
</dbReference>
<dbReference type="EMBL" id="UOEM01000020">
    <property type="protein sequence ID" value="VAW10829.1"/>
    <property type="molecule type" value="Genomic_DNA"/>
</dbReference>
<gene>
    <name evidence="5" type="ORF">MNBD_ALPHA09-882</name>
</gene>
<dbReference type="InterPro" id="IPR036388">
    <property type="entry name" value="WH-like_DNA-bd_sf"/>
</dbReference>
<organism evidence="5">
    <name type="scientific">hydrothermal vent metagenome</name>
    <dbReference type="NCBI Taxonomy" id="652676"/>
    <lineage>
        <taxon>unclassified sequences</taxon>
        <taxon>metagenomes</taxon>
        <taxon>ecological metagenomes</taxon>
    </lineage>
</organism>